<evidence type="ECO:0000313" key="8">
    <source>
        <dbReference type="Ensembl" id="ENSCINP00000018142.3"/>
    </source>
</evidence>
<reference evidence="9" key="1">
    <citation type="journal article" date="2002" name="Science">
        <title>The draft genome of Ciona intestinalis: insights into chordate and vertebrate origins.</title>
        <authorList>
            <person name="Dehal P."/>
            <person name="Satou Y."/>
            <person name="Campbell R.K."/>
            <person name="Chapman J."/>
            <person name="Degnan B."/>
            <person name="De Tomaso A."/>
            <person name="Davidson B."/>
            <person name="Di Gregorio A."/>
            <person name="Gelpke M."/>
            <person name="Goodstein D.M."/>
            <person name="Harafuji N."/>
            <person name="Hastings K.E."/>
            <person name="Ho I."/>
            <person name="Hotta K."/>
            <person name="Huang W."/>
            <person name="Kawashima T."/>
            <person name="Lemaire P."/>
            <person name="Martinez D."/>
            <person name="Meinertzhagen I.A."/>
            <person name="Necula S."/>
            <person name="Nonaka M."/>
            <person name="Putnam N."/>
            <person name="Rash S."/>
            <person name="Saiga H."/>
            <person name="Satake M."/>
            <person name="Terry A."/>
            <person name="Yamada L."/>
            <person name="Wang H.G."/>
            <person name="Awazu S."/>
            <person name="Azumi K."/>
            <person name="Boore J."/>
            <person name="Branno M."/>
            <person name="Chin-Bow S."/>
            <person name="DeSantis R."/>
            <person name="Doyle S."/>
            <person name="Francino P."/>
            <person name="Keys D.N."/>
            <person name="Haga S."/>
            <person name="Hayashi H."/>
            <person name="Hino K."/>
            <person name="Imai K.S."/>
            <person name="Inaba K."/>
            <person name="Kano S."/>
            <person name="Kobayashi K."/>
            <person name="Kobayashi M."/>
            <person name="Lee B.I."/>
            <person name="Makabe K.W."/>
            <person name="Manohar C."/>
            <person name="Matassi G."/>
            <person name="Medina M."/>
            <person name="Mochizuki Y."/>
            <person name="Mount S."/>
            <person name="Morishita T."/>
            <person name="Miura S."/>
            <person name="Nakayama A."/>
            <person name="Nishizaka S."/>
            <person name="Nomoto H."/>
            <person name="Ohta F."/>
            <person name="Oishi K."/>
            <person name="Rigoutsos I."/>
            <person name="Sano M."/>
            <person name="Sasaki A."/>
            <person name="Sasakura Y."/>
            <person name="Shoguchi E."/>
            <person name="Shin-i T."/>
            <person name="Spagnuolo A."/>
            <person name="Stainier D."/>
            <person name="Suzuki M.M."/>
            <person name="Tassy O."/>
            <person name="Takatori N."/>
            <person name="Tokuoka M."/>
            <person name="Yagi K."/>
            <person name="Yoshizaki F."/>
            <person name="Wada S."/>
            <person name="Zhang C."/>
            <person name="Hyatt P.D."/>
            <person name="Larimer F."/>
            <person name="Detter C."/>
            <person name="Doggett N."/>
            <person name="Glavina T."/>
            <person name="Hawkins T."/>
            <person name="Richardson P."/>
            <person name="Lucas S."/>
            <person name="Kohara Y."/>
            <person name="Levine M."/>
            <person name="Satoh N."/>
            <person name="Rokhsar D.S."/>
        </authorList>
    </citation>
    <scope>NUCLEOTIDE SEQUENCE [LARGE SCALE GENOMIC DNA]</scope>
</reference>
<keyword evidence="9" id="KW-1185">Reference proteome</keyword>
<feature type="transmembrane region" description="Helical" evidence="7">
    <location>
        <begin position="113"/>
        <end position="140"/>
    </location>
</feature>
<reference evidence="8" key="2">
    <citation type="journal article" date="2008" name="Genome Biol.">
        <title>Improved genome assembly and evidence-based global gene model set for the chordate Ciona intestinalis: new insight into intron and operon populations.</title>
        <authorList>
            <person name="Satou Y."/>
            <person name="Mineta K."/>
            <person name="Ogasawara M."/>
            <person name="Sasakura Y."/>
            <person name="Shoguchi E."/>
            <person name="Ueno K."/>
            <person name="Yamada L."/>
            <person name="Matsumoto J."/>
            <person name="Wasserscheid J."/>
            <person name="Dewar K."/>
            <person name="Wiley G.B."/>
            <person name="Macmil S.L."/>
            <person name="Roe B.A."/>
            <person name="Zeller R.W."/>
            <person name="Hastings K.E."/>
            <person name="Lemaire P."/>
            <person name="Lindquist E."/>
            <person name="Endo T."/>
            <person name="Hotta K."/>
            <person name="Inaba K."/>
        </authorList>
    </citation>
    <scope>NUCLEOTIDE SEQUENCE [LARGE SCALE GENOMIC DNA]</scope>
    <source>
        <strain evidence="8">wild type</strain>
    </source>
</reference>
<dbReference type="Proteomes" id="UP000008144">
    <property type="component" value="Chromosome 3"/>
</dbReference>
<reference evidence="8" key="4">
    <citation type="submission" date="2025-09" db="UniProtKB">
        <authorList>
            <consortium name="Ensembl"/>
        </authorList>
    </citation>
    <scope>IDENTIFICATION</scope>
</reference>
<name>F6QA84_CIOIN</name>
<dbReference type="Ensembl" id="ENSCINT00000018142.3">
    <property type="protein sequence ID" value="ENSCINP00000018142.3"/>
    <property type="gene ID" value="ENSCING00000008928.3"/>
</dbReference>
<dbReference type="RefSeq" id="XP_002129776.1">
    <property type="nucleotide sequence ID" value="XM_002129740.4"/>
</dbReference>
<keyword evidence="5 7" id="KW-0472">Membrane</keyword>
<dbReference type="HOGENOM" id="CLU_087007_0_0_1"/>
<evidence type="ECO:0000256" key="4">
    <source>
        <dbReference type="ARBA" id="ARBA00022989"/>
    </source>
</evidence>
<feature type="transmembrane region" description="Helical" evidence="7">
    <location>
        <begin position="29"/>
        <end position="52"/>
    </location>
</feature>
<evidence type="ECO:0000313" key="9">
    <source>
        <dbReference type="Proteomes" id="UP000008144"/>
    </source>
</evidence>
<evidence type="ECO:0000256" key="2">
    <source>
        <dbReference type="ARBA" id="ARBA00009565"/>
    </source>
</evidence>
<evidence type="ECO:0000256" key="5">
    <source>
        <dbReference type="ARBA" id="ARBA00023136"/>
    </source>
</evidence>
<feature type="transmembrane region" description="Helical" evidence="7">
    <location>
        <begin position="85"/>
        <end position="107"/>
    </location>
</feature>
<keyword evidence="3 7" id="KW-0812">Transmembrane</keyword>
<dbReference type="InParanoid" id="F6QA84"/>
<dbReference type="Pfam" id="PF04103">
    <property type="entry name" value="CD20"/>
    <property type="match status" value="1"/>
</dbReference>
<dbReference type="InterPro" id="IPR030417">
    <property type="entry name" value="MS4A"/>
</dbReference>
<dbReference type="OMA" id="IWCGIWI"/>
<sequence>MSAVNPSATVVVNSPANVQSPMLKKYKKIMVGLCISETVLGSISILLGIVLACFSSSGAGIWCGIWILVAGILGIVASRKRTTPCLINCHMGFAITASVFSAIQVTVASVQSIYMWSSVATAFSIVLVIIGLAAFIICIVSASYCCPLHTALTGSYGCCGAGCCDEISVHHQAGTRVVYLQQQPAQNQVVQYAGQPQLIVQNPGGQRFLSTPYGYTSIPTNAQQFVIVQGQPGQPQGMVVGNQPIANVQNSQQMSSVQLQQAQGVTANSEAASQKQTEAEASSNQTENTVNPSAFPANPPAYFPN</sequence>
<evidence type="ECO:0000256" key="3">
    <source>
        <dbReference type="ARBA" id="ARBA00022692"/>
    </source>
</evidence>
<dbReference type="KEGG" id="cin:100186658"/>
<feature type="transmembrane region" description="Helical" evidence="7">
    <location>
        <begin position="58"/>
        <end position="78"/>
    </location>
</feature>
<protein>
    <submittedName>
        <fullName evidence="8">Uncharacterized LOC100186658</fullName>
    </submittedName>
</protein>
<dbReference type="EMBL" id="EAAA01001795">
    <property type="status" value="NOT_ANNOTATED_CDS"/>
    <property type="molecule type" value="Genomic_DNA"/>
</dbReference>
<comment type="similarity">
    <text evidence="2">Belongs to the MS4A family.</text>
</comment>
<dbReference type="GeneTree" id="ENSGT00940000165397"/>
<dbReference type="AlphaFoldDB" id="F6QA84"/>
<proteinExistence type="inferred from homology"/>
<dbReference type="PANTHER" id="PTHR23320">
    <property type="entry name" value="MEMBRANE-SPANNING 4-DOMAINS SUBFAMILY A MS4A -RELATED"/>
    <property type="match status" value="1"/>
</dbReference>
<evidence type="ECO:0000256" key="1">
    <source>
        <dbReference type="ARBA" id="ARBA00004141"/>
    </source>
</evidence>
<evidence type="ECO:0000256" key="7">
    <source>
        <dbReference type="SAM" id="Phobius"/>
    </source>
</evidence>
<accession>A0A1W2WJQ2</accession>
<feature type="region of interest" description="Disordered" evidence="6">
    <location>
        <begin position="261"/>
        <end position="305"/>
    </location>
</feature>
<dbReference type="InterPro" id="IPR007237">
    <property type="entry name" value="CD20-like"/>
</dbReference>
<comment type="subcellular location">
    <subcellularLocation>
        <location evidence="1">Membrane</location>
        <topology evidence="1">Multi-pass membrane protein</topology>
    </subcellularLocation>
</comment>
<dbReference type="GO" id="GO:0016020">
    <property type="term" value="C:membrane"/>
    <property type="evidence" value="ECO:0007669"/>
    <property type="project" value="UniProtKB-SubCell"/>
</dbReference>
<organism evidence="8 9">
    <name type="scientific">Ciona intestinalis</name>
    <name type="common">Transparent sea squirt</name>
    <name type="synonym">Ascidia intestinalis</name>
    <dbReference type="NCBI Taxonomy" id="7719"/>
    <lineage>
        <taxon>Eukaryota</taxon>
        <taxon>Metazoa</taxon>
        <taxon>Chordata</taxon>
        <taxon>Tunicata</taxon>
        <taxon>Ascidiacea</taxon>
        <taxon>Phlebobranchia</taxon>
        <taxon>Cionidae</taxon>
        <taxon>Ciona</taxon>
    </lineage>
</organism>
<dbReference type="GeneID" id="100186658"/>
<accession>F6QA84</accession>
<dbReference type="OrthoDB" id="10071849at2759"/>
<keyword evidence="4 7" id="KW-1133">Transmembrane helix</keyword>
<gene>
    <name evidence="8" type="primary">LOC100186658</name>
</gene>
<reference evidence="8" key="3">
    <citation type="submission" date="2025-08" db="UniProtKB">
        <authorList>
            <consortium name="Ensembl"/>
        </authorList>
    </citation>
    <scope>IDENTIFICATION</scope>
</reference>
<evidence type="ECO:0000256" key="6">
    <source>
        <dbReference type="SAM" id="MobiDB-lite"/>
    </source>
</evidence>
<feature type="compositionally biased region" description="Polar residues" evidence="6">
    <location>
        <begin position="264"/>
        <end position="290"/>
    </location>
</feature>
<dbReference type="PANTHER" id="PTHR23320:SF158">
    <property type="entry name" value="CREB-BINDING PROTEIN-LIKE ISOFORM X1"/>
    <property type="match status" value="1"/>
</dbReference>